<organism evidence="1 2">
    <name type="scientific">Amycolatopsis arida</name>
    <dbReference type="NCBI Taxonomy" id="587909"/>
    <lineage>
        <taxon>Bacteria</taxon>
        <taxon>Bacillati</taxon>
        <taxon>Actinomycetota</taxon>
        <taxon>Actinomycetes</taxon>
        <taxon>Pseudonocardiales</taxon>
        <taxon>Pseudonocardiaceae</taxon>
        <taxon>Amycolatopsis</taxon>
    </lineage>
</organism>
<sequence>MSRIHEPETLGELIADCAEIPTDLRPGPPPAPRSTVVEPWTVDDACLAQVADLDTYV</sequence>
<gene>
    <name evidence="1" type="ORF">SAMN05421810_106330</name>
</gene>
<keyword evidence="2" id="KW-1185">Reference proteome</keyword>
<dbReference type="Proteomes" id="UP000198727">
    <property type="component" value="Unassembled WGS sequence"/>
</dbReference>
<proteinExistence type="predicted"/>
<dbReference type="EMBL" id="FOWW01000006">
    <property type="protein sequence ID" value="SFQ37046.1"/>
    <property type="molecule type" value="Genomic_DNA"/>
</dbReference>
<accession>A0A1I5XYP7</accession>
<protein>
    <submittedName>
        <fullName evidence="1">Uncharacterized protein</fullName>
    </submittedName>
</protein>
<evidence type="ECO:0000313" key="2">
    <source>
        <dbReference type="Proteomes" id="UP000198727"/>
    </source>
</evidence>
<evidence type="ECO:0000313" key="1">
    <source>
        <dbReference type="EMBL" id="SFQ37046.1"/>
    </source>
</evidence>
<dbReference type="AlphaFoldDB" id="A0A1I5XYP7"/>
<reference evidence="2" key="1">
    <citation type="submission" date="2016-10" db="EMBL/GenBank/DDBJ databases">
        <authorList>
            <person name="Varghese N."/>
            <person name="Submissions S."/>
        </authorList>
    </citation>
    <scope>NUCLEOTIDE SEQUENCE [LARGE SCALE GENOMIC DNA]</scope>
    <source>
        <strain evidence="2">CGMCC 4.5579</strain>
    </source>
</reference>
<dbReference type="RefSeq" id="WP_166677606.1">
    <property type="nucleotide sequence ID" value="NZ_FOWW01000006.1"/>
</dbReference>
<name>A0A1I5XYP7_9PSEU</name>